<evidence type="ECO:0000256" key="2">
    <source>
        <dbReference type="ARBA" id="ARBA00022723"/>
    </source>
</evidence>
<keyword evidence="3" id="KW-0863">Zinc-finger</keyword>
<keyword evidence="2" id="KW-0479">Metal-binding</keyword>
<accession>A0A8I6YPD9</accession>
<evidence type="ECO:0000313" key="6">
    <source>
        <dbReference type="EnsemblPlants" id="HORVU.MOREX.r3.6HG0632590.1.CDS1"/>
    </source>
</evidence>
<dbReference type="GO" id="GO:0005634">
    <property type="term" value="C:nucleus"/>
    <property type="evidence" value="ECO:0007669"/>
    <property type="project" value="UniProtKB-SubCell"/>
</dbReference>
<reference evidence="7" key="1">
    <citation type="journal article" date="2012" name="Nature">
        <title>A physical, genetic and functional sequence assembly of the barley genome.</title>
        <authorList>
            <consortium name="The International Barley Genome Sequencing Consortium"/>
            <person name="Mayer K.F."/>
            <person name="Waugh R."/>
            <person name="Brown J.W."/>
            <person name="Schulman A."/>
            <person name="Langridge P."/>
            <person name="Platzer M."/>
            <person name="Fincher G.B."/>
            <person name="Muehlbauer G.J."/>
            <person name="Sato K."/>
            <person name="Close T.J."/>
            <person name="Wise R.P."/>
            <person name="Stein N."/>
        </authorList>
    </citation>
    <scope>NUCLEOTIDE SEQUENCE [LARGE SCALE GENOMIC DNA]</scope>
    <source>
        <strain evidence="7">cv. Morex</strain>
    </source>
</reference>
<dbReference type="GO" id="GO:0008270">
    <property type="term" value="F:zinc ion binding"/>
    <property type="evidence" value="ECO:0007669"/>
    <property type="project" value="UniProtKB-KW"/>
</dbReference>
<dbReference type="PANTHER" id="PTHR46481:SF10">
    <property type="entry name" value="ZINC FINGER BED DOMAIN-CONTAINING PROTEIN 39"/>
    <property type="match status" value="1"/>
</dbReference>
<protein>
    <submittedName>
        <fullName evidence="6">Uncharacterized protein</fullName>
    </submittedName>
</protein>
<evidence type="ECO:0000256" key="1">
    <source>
        <dbReference type="ARBA" id="ARBA00004123"/>
    </source>
</evidence>
<keyword evidence="5" id="KW-0539">Nucleus</keyword>
<name>A0A8I6YPD9_HORVV</name>
<comment type="subcellular location">
    <subcellularLocation>
        <location evidence="1">Nucleus</location>
    </subcellularLocation>
</comment>
<keyword evidence="7" id="KW-1185">Reference proteome</keyword>
<dbReference type="InterPro" id="IPR012337">
    <property type="entry name" value="RNaseH-like_sf"/>
</dbReference>
<reference evidence="6" key="2">
    <citation type="submission" date="2020-10" db="EMBL/GenBank/DDBJ databases">
        <authorList>
            <person name="Scholz U."/>
            <person name="Mascher M."/>
            <person name="Fiebig A."/>
        </authorList>
    </citation>
    <scope>NUCLEOTIDE SEQUENCE [LARGE SCALE GENOMIC DNA]</scope>
    <source>
        <strain evidence="6">cv. Morex</strain>
    </source>
</reference>
<dbReference type="AlphaFoldDB" id="A0A8I6YPD9"/>
<dbReference type="SUPFAM" id="SSF53098">
    <property type="entry name" value="Ribonuclease H-like"/>
    <property type="match status" value="1"/>
</dbReference>
<proteinExistence type="predicted"/>
<dbReference type="EnsemblPlants" id="HORVU.MOREX.r3.6HG0632590.1">
    <property type="protein sequence ID" value="HORVU.MOREX.r3.6HG0632590.1.CDS1"/>
    <property type="gene ID" value="HORVU.MOREX.r3.6HG0632590"/>
</dbReference>
<evidence type="ECO:0000256" key="4">
    <source>
        <dbReference type="ARBA" id="ARBA00022833"/>
    </source>
</evidence>
<evidence type="ECO:0000313" key="7">
    <source>
        <dbReference type="Proteomes" id="UP000011116"/>
    </source>
</evidence>
<dbReference type="Proteomes" id="UP000011116">
    <property type="component" value="Chromosome 6H"/>
</dbReference>
<dbReference type="InterPro" id="IPR052035">
    <property type="entry name" value="ZnF_BED_domain_contain"/>
</dbReference>
<reference evidence="6" key="3">
    <citation type="submission" date="2022-01" db="UniProtKB">
        <authorList>
            <consortium name="EnsemblPlants"/>
        </authorList>
    </citation>
    <scope>IDENTIFICATION</scope>
    <source>
        <strain evidence="6">subsp. vulgare</strain>
    </source>
</reference>
<sequence>MARASIQTTLELRKTNGPTSAPAMSPSIDYDQGIIKELIAKMICVHAYSFRMVEHEWFNILMKCMNPNYKCIGRKAIRAECMRVYKKEKEVLKSVLRGVSSISLTTGLWTSNQTLSYMCVVAHYIDDNWKMQTHVLGFL</sequence>
<keyword evidence="4" id="KW-0862">Zinc</keyword>
<organism evidence="6 7">
    <name type="scientific">Hordeum vulgare subsp. vulgare</name>
    <name type="common">Domesticated barley</name>
    <dbReference type="NCBI Taxonomy" id="112509"/>
    <lineage>
        <taxon>Eukaryota</taxon>
        <taxon>Viridiplantae</taxon>
        <taxon>Streptophyta</taxon>
        <taxon>Embryophyta</taxon>
        <taxon>Tracheophyta</taxon>
        <taxon>Spermatophyta</taxon>
        <taxon>Magnoliopsida</taxon>
        <taxon>Liliopsida</taxon>
        <taxon>Poales</taxon>
        <taxon>Poaceae</taxon>
        <taxon>BOP clade</taxon>
        <taxon>Pooideae</taxon>
        <taxon>Triticodae</taxon>
        <taxon>Triticeae</taxon>
        <taxon>Hordeinae</taxon>
        <taxon>Hordeum</taxon>
    </lineage>
</organism>
<dbReference type="PANTHER" id="PTHR46481">
    <property type="entry name" value="ZINC FINGER BED DOMAIN-CONTAINING PROTEIN 4"/>
    <property type="match status" value="1"/>
</dbReference>
<dbReference type="Gramene" id="HORVU.MOREX.r3.6HG0632590.1">
    <property type="protein sequence ID" value="HORVU.MOREX.r3.6HG0632590.1.CDS1"/>
    <property type="gene ID" value="HORVU.MOREX.r3.6HG0632590"/>
</dbReference>
<evidence type="ECO:0000256" key="3">
    <source>
        <dbReference type="ARBA" id="ARBA00022771"/>
    </source>
</evidence>
<evidence type="ECO:0000256" key="5">
    <source>
        <dbReference type="ARBA" id="ARBA00023242"/>
    </source>
</evidence>